<dbReference type="SUPFAM" id="SSF53067">
    <property type="entry name" value="Actin-like ATPase domain"/>
    <property type="match status" value="2"/>
</dbReference>
<proteinExistence type="predicted"/>
<sequence>MSGEVFDQVIGIDFGSFGSAAVACEHVRPGVVPRIDLIQHVTGHTLKSDYAKSKNLSALLLERETKSVVCWGYSAEEKYLEKKQEERDKYAYFANFKLAALTKDAKFRSKKIKDSSKTFEMPVMDLFIMILKIIKETALEKRKRIGKIGLNFVLPSKFSQNKTNNKNTEVMRECGKSCGMHHVEICFESIAATFAVISHSQSREVDETKRLRFFEDDQVVLLDMGGGTIDAACLTFLEDEKMAETHHRDGLDIGGMMIDQAFEDLLADIFGSAVISEFQQNNPQAWLQQRNEFWTAKHSLREKEQRNVELTRKFRKHLQDTFKSLDIIGEKLQAYDGINGKPSLEGNFLQLSYETWLHLHEQILHEICGFVSKLLDHERVKPKVLIVTGGFSGCPFVIPRLRQLLSEREDPPEIYQPHNPHESVVRGSVLWAINQKDLSYIRAPLTLGWCVDKIWYPGDPDDDHKVSSFESYTGYIRKKCFKEIIRRDQRFEDGTEHKQVYVLPRQKKAVEFTLYKSKLKDGIHYCDDESVCQPLKTFRMFFKQSFSEQVNFELTITLRSNRVELSYKHPNTGRYQPADVKFGDENVEDIIKIGGEFENVEIKEDTQKKQIKKETSFLTTQIFEIFLNKVNNYIQYLGIKK</sequence>
<accession>X6NDT5</accession>
<keyword evidence="2" id="KW-1185">Reference proteome</keyword>
<comment type="caution">
    <text evidence="1">The sequence shown here is derived from an EMBL/GenBank/DDBJ whole genome shotgun (WGS) entry which is preliminary data.</text>
</comment>
<dbReference type="PANTHER" id="PTHR14187">
    <property type="entry name" value="ALPHA KINASE/ELONGATION FACTOR 2 KINASE"/>
    <property type="match status" value="1"/>
</dbReference>
<gene>
    <name evidence="1" type="ORF">RFI_12999</name>
</gene>
<evidence type="ECO:0000313" key="2">
    <source>
        <dbReference type="Proteomes" id="UP000023152"/>
    </source>
</evidence>
<protein>
    <submittedName>
        <fullName evidence="1">Heat shock protein HSP70</fullName>
    </submittedName>
</protein>
<name>X6NDT5_RETFI</name>
<dbReference type="Proteomes" id="UP000023152">
    <property type="component" value="Unassembled WGS sequence"/>
</dbReference>
<keyword evidence="1" id="KW-0346">Stress response</keyword>
<reference evidence="1 2" key="1">
    <citation type="journal article" date="2013" name="Curr. Biol.">
        <title>The Genome of the Foraminiferan Reticulomyxa filosa.</title>
        <authorList>
            <person name="Glockner G."/>
            <person name="Hulsmann N."/>
            <person name="Schleicher M."/>
            <person name="Noegel A.A."/>
            <person name="Eichinger L."/>
            <person name="Gallinger C."/>
            <person name="Pawlowski J."/>
            <person name="Sierra R."/>
            <person name="Euteneuer U."/>
            <person name="Pillet L."/>
            <person name="Moustafa A."/>
            <person name="Platzer M."/>
            <person name="Groth M."/>
            <person name="Szafranski K."/>
            <person name="Schliwa M."/>
        </authorList>
    </citation>
    <scope>NUCLEOTIDE SEQUENCE [LARGE SCALE GENOMIC DNA]</scope>
</reference>
<dbReference type="Gene3D" id="3.90.640.10">
    <property type="entry name" value="Actin, Chain A, domain 4"/>
    <property type="match status" value="1"/>
</dbReference>
<dbReference type="PANTHER" id="PTHR14187:SF5">
    <property type="entry name" value="HEAT SHOCK 70 KDA PROTEIN 12A"/>
    <property type="match status" value="1"/>
</dbReference>
<dbReference type="EMBL" id="ASPP01009397">
    <property type="protein sequence ID" value="ETO24161.1"/>
    <property type="molecule type" value="Genomic_DNA"/>
</dbReference>
<evidence type="ECO:0000313" key="1">
    <source>
        <dbReference type="EMBL" id="ETO24161.1"/>
    </source>
</evidence>
<dbReference type="OrthoDB" id="2963168at2759"/>
<dbReference type="InterPro" id="IPR043129">
    <property type="entry name" value="ATPase_NBD"/>
</dbReference>
<dbReference type="AlphaFoldDB" id="X6NDT5"/>
<organism evidence="1 2">
    <name type="scientific">Reticulomyxa filosa</name>
    <dbReference type="NCBI Taxonomy" id="46433"/>
    <lineage>
        <taxon>Eukaryota</taxon>
        <taxon>Sar</taxon>
        <taxon>Rhizaria</taxon>
        <taxon>Retaria</taxon>
        <taxon>Foraminifera</taxon>
        <taxon>Monothalamids</taxon>
        <taxon>Reticulomyxidae</taxon>
        <taxon>Reticulomyxa</taxon>
    </lineage>
</organism>
<dbReference type="Gene3D" id="3.30.420.40">
    <property type="match status" value="2"/>
</dbReference>